<dbReference type="NCBIfam" id="TIGR01634">
    <property type="entry name" value="tail_P2_I"/>
    <property type="match status" value="1"/>
</dbReference>
<dbReference type="Proteomes" id="UP000698963">
    <property type="component" value="Unassembled WGS sequence"/>
</dbReference>
<name>A0A921AWW1_9BACT</name>
<dbReference type="RefSeq" id="WP_304122858.1">
    <property type="nucleotide sequence ID" value="NZ_DYZA01000187.1"/>
</dbReference>
<protein>
    <submittedName>
        <fullName evidence="1">Phage tail protein I</fullName>
    </submittedName>
</protein>
<reference evidence="1" key="2">
    <citation type="submission" date="2021-09" db="EMBL/GenBank/DDBJ databases">
        <authorList>
            <person name="Gilroy R."/>
        </authorList>
    </citation>
    <scope>NUCLEOTIDE SEQUENCE</scope>
    <source>
        <strain evidence="1">ChiGjej2B2-19336</strain>
    </source>
</reference>
<sequence>MSDRPFLDLLPASLSMDRTMHGVADSLEPHLCTGDAAIASILLIARLSGDGKPLAPALERLVEQSGGLKDLEENLLDLMAWQYHVDDYDLAQSYDAKLDMVRTSIALHRKKGTRWAVRRAIDAAFQDISTTVLEWFEYGAEPYHFKVAISVFGDGIMKEAIERAHRLIESNKSKRSLCDGITLALASSVTTHCGTAVCMGTCITIEPELIDALDAQPLNSFCGLGTHIESSMTICS</sequence>
<dbReference type="InterPro" id="IPR006521">
    <property type="entry name" value="Tail_protein_I"/>
</dbReference>
<evidence type="ECO:0000313" key="1">
    <source>
        <dbReference type="EMBL" id="HJD97812.1"/>
    </source>
</evidence>
<evidence type="ECO:0000313" key="2">
    <source>
        <dbReference type="Proteomes" id="UP000698963"/>
    </source>
</evidence>
<dbReference type="Pfam" id="PF09684">
    <property type="entry name" value="Tail_P2_I"/>
    <property type="match status" value="1"/>
</dbReference>
<gene>
    <name evidence="1" type="ORF">K8W16_09230</name>
</gene>
<accession>A0A921AWW1</accession>
<reference evidence="1" key="1">
    <citation type="journal article" date="2021" name="PeerJ">
        <title>Extensive microbial diversity within the chicken gut microbiome revealed by metagenomics and culture.</title>
        <authorList>
            <person name="Gilroy R."/>
            <person name="Ravi A."/>
            <person name="Getino M."/>
            <person name="Pursley I."/>
            <person name="Horton D.L."/>
            <person name="Alikhan N.F."/>
            <person name="Baker D."/>
            <person name="Gharbi K."/>
            <person name="Hall N."/>
            <person name="Watson M."/>
            <person name="Adriaenssens E.M."/>
            <person name="Foster-Nyarko E."/>
            <person name="Jarju S."/>
            <person name="Secka A."/>
            <person name="Antonio M."/>
            <person name="Oren A."/>
            <person name="Chaudhuri R.R."/>
            <person name="La Ragione R."/>
            <person name="Hildebrand F."/>
            <person name="Pallen M.J."/>
        </authorList>
    </citation>
    <scope>NUCLEOTIDE SEQUENCE</scope>
    <source>
        <strain evidence="1">ChiGjej2B2-19336</strain>
    </source>
</reference>
<comment type="caution">
    <text evidence="1">The sequence shown here is derived from an EMBL/GenBank/DDBJ whole genome shotgun (WGS) entry which is preliminary data.</text>
</comment>
<dbReference type="AlphaFoldDB" id="A0A921AWW1"/>
<dbReference type="EMBL" id="DYZA01000187">
    <property type="protein sequence ID" value="HJD97812.1"/>
    <property type="molecule type" value="Genomic_DNA"/>
</dbReference>
<proteinExistence type="predicted"/>
<organism evidence="1 2">
    <name type="scientific">Mailhella massiliensis</name>
    <dbReference type="NCBI Taxonomy" id="1903261"/>
    <lineage>
        <taxon>Bacteria</taxon>
        <taxon>Pseudomonadati</taxon>
        <taxon>Thermodesulfobacteriota</taxon>
        <taxon>Desulfovibrionia</taxon>
        <taxon>Desulfovibrionales</taxon>
        <taxon>Desulfovibrionaceae</taxon>
        <taxon>Mailhella</taxon>
    </lineage>
</organism>